<dbReference type="GO" id="GO:0006629">
    <property type="term" value="P:lipid metabolic process"/>
    <property type="evidence" value="ECO:0007669"/>
    <property type="project" value="TreeGrafter"/>
</dbReference>
<dbReference type="InterPro" id="IPR012430">
    <property type="entry name" value="TMEM43_fam"/>
</dbReference>
<evidence type="ECO:0000256" key="1">
    <source>
        <dbReference type="ARBA" id="ARBA00004127"/>
    </source>
</evidence>
<keyword evidence="6 8" id="KW-0472">Membrane</keyword>
<keyword evidence="3 8" id="KW-0812">Transmembrane</keyword>
<name>A0A382FYL8_9ZZZZ</name>
<evidence type="ECO:0000256" key="7">
    <source>
        <dbReference type="SAM" id="MobiDB-lite"/>
    </source>
</evidence>
<organism evidence="9">
    <name type="scientific">marine metagenome</name>
    <dbReference type="NCBI Taxonomy" id="408172"/>
    <lineage>
        <taxon>unclassified sequences</taxon>
        <taxon>metagenomes</taxon>
        <taxon>ecological metagenomes</taxon>
    </lineage>
</organism>
<dbReference type="EMBL" id="UINC01052409">
    <property type="protein sequence ID" value="SVB67712.1"/>
    <property type="molecule type" value="Genomic_DNA"/>
</dbReference>
<gene>
    <name evidence="9" type="ORF">METZ01_LOCUS220566</name>
</gene>
<evidence type="ECO:0000256" key="8">
    <source>
        <dbReference type="SAM" id="Phobius"/>
    </source>
</evidence>
<dbReference type="Pfam" id="PF07787">
    <property type="entry name" value="TMEM43"/>
    <property type="match status" value="1"/>
</dbReference>
<dbReference type="GO" id="GO:0005789">
    <property type="term" value="C:endoplasmic reticulum membrane"/>
    <property type="evidence" value="ECO:0007669"/>
    <property type="project" value="UniProtKB-SubCell"/>
</dbReference>
<dbReference type="PANTHER" id="PTHR13416:SF2">
    <property type="entry name" value="TRANSMEMBRANE PROTEIN 43"/>
    <property type="match status" value="1"/>
</dbReference>
<sequence length="408" mass="44567">MADEEYYEEPADSSEEYGNEDFDDSGGDGGSFTEVTHQSWGSRLQEQAGKSIAGFVLFLAAFPLLFWNEGRAVDVSLALEEGKGAVVPVVADALDASNDGRLIHFSGEATTQDTVPDLDFGIEAHALKLRRVTEMYQWEEEKEERKEKVSGGGEKTVTRYTYRKVWSEQHIDSGSFNRKGSRGRSNPSSIPYPSDEFAADEIIVGVFQLSSSLIEKIDAFEALRLPAEVRDRIGDWTVHRTGNGLYVGADSDEPEIGDLKVQFEVVPSPTEISVVSRQKGNRLEPYLSKTGTIELLQVGLASADLMFNTAEEELALETWILRLAGLVAMAAGLAMLFKILETVIDRIPFFGIHVGTVVGVGTTLVAILIALPLALLTIAIAWFAARPELLIILLLLAAGGFFGARKYA</sequence>
<reference evidence="9" key="1">
    <citation type="submission" date="2018-05" db="EMBL/GenBank/DDBJ databases">
        <authorList>
            <person name="Lanie J.A."/>
            <person name="Ng W.-L."/>
            <person name="Kazmierczak K.M."/>
            <person name="Andrzejewski T.M."/>
            <person name="Davidsen T.M."/>
            <person name="Wayne K.J."/>
            <person name="Tettelin H."/>
            <person name="Glass J.I."/>
            <person name="Rusch D."/>
            <person name="Podicherti R."/>
            <person name="Tsui H.-C.T."/>
            <person name="Winkler M.E."/>
        </authorList>
    </citation>
    <scope>NUCLEOTIDE SEQUENCE</scope>
</reference>
<feature type="transmembrane region" description="Helical" evidence="8">
    <location>
        <begin position="352"/>
        <end position="383"/>
    </location>
</feature>
<feature type="region of interest" description="Disordered" evidence="7">
    <location>
        <begin position="1"/>
        <end position="32"/>
    </location>
</feature>
<proteinExistence type="predicted"/>
<feature type="transmembrane region" description="Helical" evidence="8">
    <location>
        <begin position="389"/>
        <end position="407"/>
    </location>
</feature>
<dbReference type="GO" id="GO:0005637">
    <property type="term" value="C:nuclear inner membrane"/>
    <property type="evidence" value="ECO:0007669"/>
    <property type="project" value="TreeGrafter"/>
</dbReference>
<keyword evidence="4" id="KW-0256">Endoplasmic reticulum</keyword>
<feature type="compositionally biased region" description="Acidic residues" evidence="7">
    <location>
        <begin position="1"/>
        <end position="26"/>
    </location>
</feature>
<evidence type="ECO:0000256" key="2">
    <source>
        <dbReference type="ARBA" id="ARBA00004586"/>
    </source>
</evidence>
<evidence type="ECO:0000256" key="5">
    <source>
        <dbReference type="ARBA" id="ARBA00022989"/>
    </source>
</evidence>
<dbReference type="GO" id="GO:0071763">
    <property type="term" value="P:nuclear membrane organization"/>
    <property type="evidence" value="ECO:0007669"/>
    <property type="project" value="TreeGrafter"/>
</dbReference>
<comment type="subcellular location">
    <subcellularLocation>
        <location evidence="1">Endomembrane system</location>
        <topology evidence="1">Multi-pass membrane protein</topology>
    </subcellularLocation>
    <subcellularLocation>
        <location evidence="2">Endoplasmic reticulum membrane</location>
    </subcellularLocation>
</comment>
<feature type="non-terminal residue" evidence="9">
    <location>
        <position position="408"/>
    </location>
</feature>
<dbReference type="AlphaFoldDB" id="A0A382FYL8"/>
<protein>
    <submittedName>
        <fullName evidence="9">Uncharacterized protein</fullName>
    </submittedName>
</protein>
<dbReference type="PANTHER" id="PTHR13416">
    <property type="match status" value="1"/>
</dbReference>
<evidence type="ECO:0000256" key="6">
    <source>
        <dbReference type="ARBA" id="ARBA00023136"/>
    </source>
</evidence>
<accession>A0A382FYL8</accession>
<evidence type="ECO:0000256" key="4">
    <source>
        <dbReference type="ARBA" id="ARBA00022824"/>
    </source>
</evidence>
<keyword evidence="5 8" id="KW-1133">Transmembrane helix</keyword>
<evidence type="ECO:0000256" key="3">
    <source>
        <dbReference type="ARBA" id="ARBA00022692"/>
    </source>
</evidence>
<feature type="transmembrane region" description="Helical" evidence="8">
    <location>
        <begin position="319"/>
        <end position="340"/>
    </location>
</feature>
<evidence type="ECO:0000313" key="9">
    <source>
        <dbReference type="EMBL" id="SVB67712.1"/>
    </source>
</evidence>